<keyword evidence="1" id="KW-0732">Signal</keyword>
<evidence type="ECO:0000256" key="1">
    <source>
        <dbReference type="SAM" id="SignalP"/>
    </source>
</evidence>
<feature type="signal peptide" evidence="1">
    <location>
        <begin position="1"/>
        <end position="22"/>
    </location>
</feature>
<gene>
    <name evidence="2" type="ORF">I2H31_17380</name>
</gene>
<dbReference type="RefSeq" id="WP_196294329.1">
    <property type="nucleotide sequence ID" value="NZ_JADQDM010000010.1"/>
</dbReference>
<dbReference type="Proteomes" id="UP000618931">
    <property type="component" value="Unassembled WGS sequence"/>
</dbReference>
<name>A0ABS0I7C9_9BACT</name>
<keyword evidence="3" id="KW-1185">Reference proteome</keyword>
<reference evidence="2 3" key="1">
    <citation type="submission" date="2020-11" db="EMBL/GenBank/DDBJ databases">
        <authorList>
            <person name="Kim M.K."/>
        </authorList>
    </citation>
    <scope>NUCLEOTIDE SEQUENCE [LARGE SCALE GENOMIC DNA]</scope>
    <source>
        <strain evidence="2 3">BT662</strain>
    </source>
</reference>
<accession>A0ABS0I7C9</accession>
<evidence type="ECO:0000313" key="3">
    <source>
        <dbReference type="Proteomes" id="UP000618931"/>
    </source>
</evidence>
<organism evidence="2 3">
    <name type="scientific">Hymenobacter ruricola</name>
    <dbReference type="NCBI Taxonomy" id="2791023"/>
    <lineage>
        <taxon>Bacteria</taxon>
        <taxon>Pseudomonadati</taxon>
        <taxon>Bacteroidota</taxon>
        <taxon>Cytophagia</taxon>
        <taxon>Cytophagales</taxon>
        <taxon>Hymenobacteraceae</taxon>
        <taxon>Hymenobacter</taxon>
    </lineage>
</organism>
<evidence type="ECO:0000313" key="2">
    <source>
        <dbReference type="EMBL" id="MBF9222880.1"/>
    </source>
</evidence>
<sequence>MKQRYTILTALFSLFLALSAQAQYTFTSTTLGPYVQNFNGMGNGNVTFGSGTNSGLLPGIIVGYNAGGSFAGVPSPIVANDGSATGSAAYNFGTAGAADRALGGIAGGLNGNSGTGYICVRLRNTSGVTIKNLDIRYAIEQWYNSSLALDAYFRASYRKYSTTTGFANNDLVQDNGVNGWTAVPELDLQAPATGGIVGQSDGNSTTYRRTAQHRLPVSLANNTEIVIRFVYPFNSTTNGNGISIDDIVIYPETNVLYSKTTGLLNNTATDGTATWGQNADGGSPPTTPIDFTAANYTYIVQGSANTTSRMTGGWNVSGTNSRVVVGTDGAPAALTLTAADALTGTVDVSSGSTLRLENAPAGLTLGALDAGSTVQYASAAATQSVLPATYANLEMSNLSNKDLAGAVVVTQSLTLTNGTNNRQTIRLGNNNLTMLRGATLTRANGGQVQTNGTGEYRATVVGAGTSSVPVLFPVASAAAIANYLPVSITAGVNSAGNDKDETYRVRVIDGIYTTYTAAGVGSTPITSNTGNVNTTWLISRETATPVSATLKMGWDTGRQGAGFTQANAFIDHYTVGTGWDKVRKDMGTVSNGTATQWAAQRTGVSSFSPFAVTSNAAGPLPVELVKFDAKRTKTTVTCTWATASEKNNARFVVERSANGETFAAIGTVEGSGSSTGAHSYSFVDARPLAGTAYYRLRQVDKDGTAAYSPVVTVEGAAAAEPTAISAVPNPSNGQFAVWATLAAPTTLQGTVLNVLGEKVLTINEQLPAGPARLALDLSAQPAGIYVVQLRGLDSPVTLRVMKQ</sequence>
<feature type="chain" id="PRO_5047249920" evidence="1">
    <location>
        <begin position="23"/>
        <end position="803"/>
    </location>
</feature>
<dbReference type="Gene3D" id="2.60.40.10">
    <property type="entry name" value="Immunoglobulins"/>
    <property type="match status" value="1"/>
</dbReference>
<proteinExistence type="predicted"/>
<dbReference type="EMBL" id="JADQDM010000010">
    <property type="protein sequence ID" value="MBF9222880.1"/>
    <property type="molecule type" value="Genomic_DNA"/>
</dbReference>
<comment type="caution">
    <text evidence="2">The sequence shown here is derived from an EMBL/GenBank/DDBJ whole genome shotgun (WGS) entry which is preliminary data.</text>
</comment>
<protein>
    <submittedName>
        <fullName evidence="2">T9SS type A sorting domain-containing protein</fullName>
    </submittedName>
</protein>
<dbReference type="InterPro" id="IPR013783">
    <property type="entry name" value="Ig-like_fold"/>
</dbReference>